<dbReference type="GO" id="GO:0043546">
    <property type="term" value="F:molybdopterin cofactor binding"/>
    <property type="evidence" value="ECO:0007669"/>
    <property type="project" value="InterPro"/>
</dbReference>
<dbReference type="GO" id="GO:0016491">
    <property type="term" value="F:oxidoreductase activity"/>
    <property type="evidence" value="ECO:0007669"/>
    <property type="project" value="UniProtKB-KW"/>
</dbReference>
<accession>A0A098E8N5</accession>
<dbReference type="EC" id="1.2.99.5" evidence="2"/>
<dbReference type="Gene3D" id="2.40.40.20">
    <property type="match status" value="1"/>
</dbReference>
<dbReference type="InterPro" id="IPR009010">
    <property type="entry name" value="Asp_de-COase-like_dom_sf"/>
</dbReference>
<feature type="domain" description="Molybdopterin dinucleotide-binding" evidence="1">
    <location>
        <begin position="2"/>
        <end position="98"/>
    </location>
</feature>
<dbReference type="EMBL" id="CCXY01000085">
    <property type="protein sequence ID" value="CEG11874.1"/>
    <property type="molecule type" value="Genomic_DNA"/>
</dbReference>
<dbReference type="Pfam" id="PF01568">
    <property type="entry name" value="Molydop_binding"/>
    <property type="match status" value="1"/>
</dbReference>
<dbReference type="InterPro" id="IPR012040">
    <property type="entry name" value="Formylmethanofuran_DH_dsu"/>
</dbReference>
<dbReference type="PIRSF" id="PIRSF015873">
    <property type="entry name" value="FwdD"/>
    <property type="match status" value="1"/>
</dbReference>
<dbReference type="InterPro" id="IPR006657">
    <property type="entry name" value="MoPterin_dinucl-bd_dom"/>
</dbReference>
<evidence type="ECO:0000313" key="2">
    <source>
        <dbReference type="EMBL" id="CEG11874.1"/>
    </source>
</evidence>
<keyword evidence="2" id="KW-0560">Oxidoreductase</keyword>
<evidence type="ECO:0000259" key="1">
    <source>
        <dbReference type="Pfam" id="PF01568"/>
    </source>
</evidence>
<proteinExistence type="predicted"/>
<organism evidence="2">
    <name type="scientific">groundwater metagenome</name>
    <dbReference type="NCBI Taxonomy" id="717931"/>
    <lineage>
        <taxon>unclassified sequences</taxon>
        <taxon>metagenomes</taxon>
        <taxon>ecological metagenomes</taxon>
    </lineage>
</organism>
<protein>
    <submittedName>
        <fullName evidence="2">Putative tungsten-containing formylmethanofuran dehydrogenase subunit D</fullName>
        <ecNumber evidence="2">1.2.99.5</ecNumber>
    </submittedName>
</protein>
<gene>
    <name evidence="2" type="primary">fwdD</name>
    <name evidence="2" type="ORF">MSIBF_A1750017</name>
</gene>
<name>A0A098E8N5_9ZZZZ</name>
<dbReference type="AlphaFoldDB" id="A0A098E8N5"/>
<reference evidence="2" key="1">
    <citation type="submission" date="2014-09" db="EMBL/GenBank/DDBJ databases">
        <authorList>
            <person name="Probst J Alexander"/>
        </authorList>
    </citation>
    <scope>NUCLEOTIDE SEQUENCE</scope>
</reference>
<sequence length="121" mass="13338">MKLITARTLKQGMTMEESKLSQSYQDACAIAFLNENDMAKFNLKECDLLKAKTSYGEVVVKCGKAVIDEGNLLIPMGPWANILIGGNTDGTGMPNFKGIEVEILKTDENILNVKEIIQKLK</sequence>
<dbReference type="SUPFAM" id="SSF50692">
    <property type="entry name" value="ADC-like"/>
    <property type="match status" value="1"/>
</dbReference>